<name>A0ABN3QMZ7_9ACTN</name>
<comment type="caution">
    <text evidence="2">The sequence shown here is derived from an EMBL/GenBank/DDBJ whole genome shotgun (WGS) entry which is preliminary data.</text>
</comment>
<dbReference type="EMBL" id="BAAARJ010000019">
    <property type="protein sequence ID" value="GAA2630771.1"/>
    <property type="molecule type" value="Genomic_DNA"/>
</dbReference>
<evidence type="ECO:0000313" key="3">
    <source>
        <dbReference type="Proteomes" id="UP001501447"/>
    </source>
</evidence>
<dbReference type="Proteomes" id="UP001501447">
    <property type="component" value="Unassembled WGS sequence"/>
</dbReference>
<accession>A0ABN3QMZ7</accession>
<feature type="region of interest" description="Disordered" evidence="1">
    <location>
        <begin position="1"/>
        <end position="65"/>
    </location>
</feature>
<keyword evidence="3" id="KW-1185">Reference proteome</keyword>
<organism evidence="2 3">
    <name type="scientific">Streptomyces axinellae</name>
    <dbReference type="NCBI Taxonomy" id="552788"/>
    <lineage>
        <taxon>Bacteria</taxon>
        <taxon>Bacillati</taxon>
        <taxon>Actinomycetota</taxon>
        <taxon>Actinomycetes</taxon>
        <taxon>Kitasatosporales</taxon>
        <taxon>Streptomycetaceae</taxon>
        <taxon>Streptomyces</taxon>
    </lineage>
</organism>
<evidence type="ECO:0000313" key="2">
    <source>
        <dbReference type="EMBL" id="GAA2630771.1"/>
    </source>
</evidence>
<gene>
    <name evidence="2" type="ORF">GCM10009863_52970</name>
</gene>
<sequence length="94" mass="8953">MFQDSTRTGRSAAGPAAGGGWPEDADAGAGEGAGVAAGAGADAEAADRADAADGAAAADGSSSAPLARVRAQLSVVAVRPGCPVLRPARRPALR</sequence>
<feature type="compositionally biased region" description="Low complexity" evidence="1">
    <location>
        <begin position="52"/>
        <end position="65"/>
    </location>
</feature>
<reference evidence="2 3" key="1">
    <citation type="journal article" date="2019" name="Int. J. Syst. Evol. Microbiol.">
        <title>The Global Catalogue of Microorganisms (GCM) 10K type strain sequencing project: providing services to taxonomists for standard genome sequencing and annotation.</title>
        <authorList>
            <consortium name="The Broad Institute Genomics Platform"/>
            <consortium name="The Broad Institute Genome Sequencing Center for Infectious Disease"/>
            <person name="Wu L."/>
            <person name="Ma J."/>
        </authorList>
    </citation>
    <scope>NUCLEOTIDE SEQUENCE [LARGE SCALE GENOMIC DNA]</scope>
    <source>
        <strain evidence="2 3">JCM 16373</strain>
    </source>
</reference>
<evidence type="ECO:0000256" key="1">
    <source>
        <dbReference type="SAM" id="MobiDB-lite"/>
    </source>
</evidence>
<proteinExistence type="predicted"/>
<protein>
    <submittedName>
        <fullName evidence="2">Uncharacterized protein</fullName>
    </submittedName>
</protein>